<gene>
    <name evidence="1" type="ORF">CYNAS_LOCUS5326</name>
</gene>
<evidence type="ECO:0000313" key="2">
    <source>
        <dbReference type="Proteomes" id="UP001176961"/>
    </source>
</evidence>
<protein>
    <submittedName>
        <fullName evidence="1">Uncharacterized protein</fullName>
    </submittedName>
</protein>
<name>A0AA36DTW6_CYLNA</name>
<comment type="caution">
    <text evidence="1">The sequence shown here is derived from an EMBL/GenBank/DDBJ whole genome shotgun (WGS) entry which is preliminary data.</text>
</comment>
<keyword evidence="2" id="KW-1185">Reference proteome</keyword>
<accession>A0AA36DTW6</accession>
<dbReference type="Proteomes" id="UP001176961">
    <property type="component" value="Unassembled WGS sequence"/>
</dbReference>
<evidence type="ECO:0000313" key="1">
    <source>
        <dbReference type="EMBL" id="CAJ0593343.1"/>
    </source>
</evidence>
<dbReference type="EMBL" id="CATQJL010000112">
    <property type="protein sequence ID" value="CAJ0593343.1"/>
    <property type="molecule type" value="Genomic_DNA"/>
</dbReference>
<reference evidence="1" key="1">
    <citation type="submission" date="2023-07" db="EMBL/GenBank/DDBJ databases">
        <authorList>
            <consortium name="CYATHOMIX"/>
        </authorList>
    </citation>
    <scope>NUCLEOTIDE SEQUENCE</scope>
    <source>
        <strain evidence="1">N/A</strain>
    </source>
</reference>
<dbReference type="AlphaFoldDB" id="A0AA36DTW6"/>
<proteinExistence type="predicted"/>
<sequence length="204" mass="23731">MQSSRSFPCLSELLSASSYEKTHYERDTTFFNSLYGKWSKPTLRSGCRIIRRSSLPSKKFLCKRDEYGLKNQDSHIFFLDQKGRPMFRRYVRPRFLPYERISDKPLPILPVEEVEQILKEIESGAYSAMTTTVECEEGEKQDKTYNLETKLHCWTSMPEYITREVLASTPQLSLPDQPIPDSVSSETANIQSPISDFDFEIVQF</sequence>
<organism evidence="1 2">
    <name type="scientific">Cylicocyclus nassatus</name>
    <name type="common">Nematode worm</name>
    <dbReference type="NCBI Taxonomy" id="53992"/>
    <lineage>
        <taxon>Eukaryota</taxon>
        <taxon>Metazoa</taxon>
        <taxon>Ecdysozoa</taxon>
        <taxon>Nematoda</taxon>
        <taxon>Chromadorea</taxon>
        <taxon>Rhabditida</taxon>
        <taxon>Rhabditina</taxon>
        <taxon>Rhabditomorpha</taxon>
        <taxon>Strongyloidea</taxon>
        <taxon>Strongylidae</taxon>
        <taxon>Cylicocyclus</taxon>
    </lineage>
</organism>